<dbReference type="OrthoDB" id="116480at2"/>
<feature type="transmembrane region" description="Helical" evidence="2">
    <location>
        <begin position="233"/>
        <end position="254"/>
    </location>
</feature>
<protein>
    <submittedName>
        <fullName evidence="3">Uncharacterized membrane protein, YccA/Bax inhibitor family</fullName>
    </submittedName>
</protein>
<feature type="transmembrane region" description="Helical" evidence="2">
    <location>
        <begin position="200"/>
        <end position="221"/>
    </location>
</feature>
<feature type="transmembrane region" description="Helical" evidence="2">
    <location>
        <begin position="88"/>
        <end position="109"/>
    </location>
</feature>
<evidence type="ECO:0000313" key="4">
    <source>
        <dbReference type="Proteomes" id="UP000199288"/>
    </source>
</evidence>
<proteinExistence type="predicted"/>
<dbReference type="AlphaFoldDB" id="A0A1H4A597"/>
<evidence type="ECO:0000256" key="1">
    <source>
        <dbReference type="SAM" id="MobiDB-lite"/>
    </source>
</evidence>
<keyword evidence="2" id="KW-0472">Membrane</keyword>
<dbReference type="Pfam" id="PF12811">
    <property type="entry name" value="BaxI_1"/>
    <property type="match status" value="1"/>
</dbReference>
<feature type="transmembrane region" description="Helical" evidence="2">
    <location>
        <begin position="115"/>
        <end position="133"/>
    </location>
</feature>
<sequence length="304" mass="32570">MSNPYFSSNPVFAEKSKLDRTPGGYPTMPGYTPGSSQPTAPGQQQPAYGEYRGQDYAQQPMSTEELQRSYDQPAAGPMDTGRMTLDDAIMKTGVVIGTIVLTAAIHWLVLGPNMGLTMLGLVVGLVLGLVNAFKKEPSPLLIMGYAVAEGLFLGGISAMFESQWGGIVLQAVLATSVTFLVCLGLYASGMVRVTAKSVRILMFAMLGYLAFSLVNLVLMFTGVTTDPWGLRGATIMGIPLGIIVGVLAVVLAAYSLIVDFDAIKRGVQRGVPQKYSWAAAFGIAVTLVWLYLEFLRLLAILRNN</sequence>
<feature type="transmembrane region" description="Helical" evidence="2">
    <location>
        <begin position="140"/>
        <end position="160"/>
    </location>
</feature>
<feature type="compositionally biased region" description="Polar residues" evidence="1">
    <location>
        <begin position="35"/>
        <end position="46"/>
    </location>
</feature>
<dbReference type="PIRSF" id="PIRSF009160">
    <property type="entry name" value="UCP009160"/>
    <property type="match status" value="1"/>
</dbReference>
<gene>
    <name evidence="3" type="ORF">SAMN02910418_01336</name>
</gene>
<reference evidence="4" key="1">
    <citation type="submission" date="2016-10" db="EMBL/GenBank/DDBJ databases">
        <authorList>
            <person name="Varghese N."/>
            <person name="Submissions S."/>
        </authorList>
    </citation>
    <scope>NUCLEOTIDE SEQUENCE [LARGE SCALE GENOMIC DNA]</scope>
    <source>
        <strain evidence="4">KPR-1</strain>
    </source>
</reference>
<organism evidence="3 4">
    <name type="scientific">Bowdeniella nasicola</name>
    <dbReference type="NCBI Taxonomy" id="208480"/>
    <lineage>
        <taxon>Bacteria</taxon>
        <taxon>Bacillati</taxon>
        <taxon>Actinomycetota</taxon>
        <taxon>Actinomycetes</taxon>
        <taxon>Actinomycetales</taxon>
        <taxon>Actinomycetaceae</taxon>
        <taxon>Bowdeniella</taxon>
    </lineage>
</organism>
<feature type="transmembrane region" description="Helical" evidence="2">
    <location>
        <begin position="275"/>
        <end position="292"/>
    </location>
</feature>
<dbReference type="EMBL" id="FNQV01000007">
    <property type="protein sequence ID" value="SEA31273.1"/>
    <property type="molecule type" value="Genomic_DNA"/>
</dbReference>
<feature type="transmembrane region" description="Helical" evidence="2">
    <location>
        <begin position="166"/>
        <end position="188"/>
    </location>
</feature>
<dbReference type="RefSeq" id="WP_092563961.1">
    <property type="nucleotide sequence ID" value="NZ_FNQV01000007.1"/>
</dbReference>
<evidence type="ECO:0000256" key="2">
    <source>
        <dbReference type="SAM" id="Phobius"/>
    </source>
</evidence>
<name>A0A1H4A597_9ACTO</name>
<feature type="region of interest" description="Disordered" evidence="1">
    <location>
        <begin position="1"/>
        <end position="48"/>
    </location>
</feature>
<dbReference type="Proteomes" id="UP000199288">
    <property type="component" value="Unassembled WGS sequence"/>
</dbReference>
<evidence type="ECO:0000313" key="3">
    <source>
        <dbReference type="EMBL" id="SEA31273.1"/>
    </source>
</evidence>
<keyword evidence="2" id="KW-1133">Transmembrane helix</keyword>
<keyword evidence="4" id="KW-1185">Reference proteome</keyword>
<accession>A0A1H4A597</accession>
<feature type="compositionally biased region" description="Polar residues" evidence="1">
    <location>
        <begin position="1"/>
        <end position="10"/>
    </location>
</feature>
<dbReference type="InterPro" id="IPR010539">
    <property type="entry name" value="BaxI_1-like"/>
</dbReference>
<feature type="compositionally biased region" description="Low complexity" evidence="1">
    <location>
        <begin position="21"/>
        <end position="34"/>
    </location>
</feature>
<dbReference type="PANTHER" id="PTHR41282">
    <property type="entry name" value="CONSERVED TRANSMEMBRANE PROTEIN-RELATED"/>
    <property type="match status" value="1"/>
</dbReference>
<keyword evidence="2" id="KW-0812">Transmembrane</keyword>
<dbReference type="PANTHER" id="PTHR41282:SF1">
    <property type="entry name" value="CONSERVED TRANSMEMBRANE PROTEIN-RELATED"/>
    <property type="match status" value="1"/>
</dbReference>